<feature type="domain" description="DHHA2" evidence="7">
    <location>
        <begin position="1109"/>
        <end position="1283"/>
    </location>
</feature>
<comment type="caution">
    <text evidence="8">The sequence shown here is derived from an EMBL/GenBank/DDBJ whole genome shotgun (WGS) entry which is preliminary data.</text>
</comment>
<gene>
    <name evidence="8" type="ORF">EHS25_007571</name>
</gene>
<feature type="region of interest" description="Disordered" evidence="6">
    <location>
        <begin position="260"/>
        <end position="295"/>
    </location>
</feature>
<dbReference type="PANTHER" id="PTHR14490:SF5">
    <property type="entry name" value="PROTEIN KRI1 HOMOLOG"/>
    <property type="match status" value="1"/>
</dbReference>
<dbReference type="Pfam" id="PF12936">
    <property type="entry name" value="Kri1_C"/>
    <property type="match status" value="1"/>
</dbReference>
<feature type="region of interest" description="Disordered" evidence="6">
    <location>
        <begin position="314"/>
        <end position="372"/>
    </location>
</feature>
<dbReference type="EMBL" id="RSCD01000004">
    <property type="protein sequence ID" value="RSH93217.1"/>
    <property type="molecule type" value="Genomic_DNA"/>
</dbReference>
<dbReference type="STRING" id="1890683.A0A427YQ72"/>
<dbReference type="InterPro" id="IPR038763">
    <property type="entry name" value="DHH_sf"/>
</dbReference>
<proteinExistence type="inferred from homology"/>
<dbReference type="Gene3D" id="3.90.1640.10">
    <property type="entry name" value="inorganic pyrophosphatase (n-terminal core)"/>
    <property type="match status" value="1"/>
</dbReference>
<feature type="compositionally biased region" description="Low complexity" evidence="6">
    <location>
        <begin position="616"/>
        <end position="626"/>
    </location>
</feature>
<dbReference type="SUPFAM" id="SSF64182">
    <property type="entry name" value="DHH phosphoesterases"/>
    <property type="match status" value="1"/>
</dbReference>
<keyword evidence="4" id="KW-0378">Hydrolase</keyword>
<feature type="region of interest" description="Disordered" evidence="6">
    <location>
        <begin position="80"/>
        <end position="100"/>
    </location>
</feature>
<reference evidence="8 9" key="1">
    <citation type="submission" date="2018-11" db="EMBL/GenBank/DDBJ databases">
        <title>Genome sequence of Saitozyma podzolica DSM 27192.</title>
        <authorList>
            <person name="Aliyu H."/>
            <person name="Gorte O."/>
            <person name="Ochsenreither K."/>
        </authorList>
    </citation>
    <scope>NUCLEOTIDE SEQUENCE [LARGE SCALE GENOMIC DNA]</scope>
    <source>
        <strain evidence="8 9">DSM 27192</strain>
    </source>
</reference>
<dbReference type="InterPro" id="IPR001667">
    <property type="entry name" value="DDH_dom"/>
</dbReference>
<feature type="compositionally biased region" description="Basic and acidic residues" evidence="6">
    <location>
        <begin position="674"/>
        <end position="686"/>
    </location>
</feature>
<dbReference type="SMART" id="SM01131">
    <property type="entry name" value="DHHA2"/>
    <property type="match status" value="1"/>
</dbReference>
<feature type="region of interest" description="Disordered" evidence="6">
    <location>
        <begin position="1"/>
        <end position="43"/>
    </location>
</feature>
<feature type="region of interest" description="Disordered" evidence="6">
    <location>
        <begin position="122"/>
        <end position="232"/>
    </location>
</feature>
<dbReference type="InterPro" id="IPR004097">
    <property type="entry name" value="DHHA2"/>
</dbReference>
<keyword evidence="3" id="KW-0479">Metal-binding</keyword>
<sequence>MAKGNTSFKVPPPPPPRRAPDRSDAESSYSSTSEDVTEDEDGLELTPALDAAILRTLGKIRRGEGPFLLADYHRQTLLSGQIPEDYDNDDDHSYAPDQPLTHVQSQYRLKKEAVAAFSALAAEDSDDEGDFVPVKRAGTKGGAEGVVKTGKGEGEDEGLGGGQRAAQDWSDGEWVSGRHTGGEEGLADGKTVKEEKKIKEGKKSKKEKKEKENEKGKGNKLSNEERTARKAKEDDDFLMNYILNRGWIDRTADKVPTYEDIVGRPVNGDGVEDGRSEDGDVPGAGPSHPWGKLDEEDEFDDKADEFEAAYNFRFEEPGSSDIHTHPRAIPGVVRRADDARKTKRTARAERKAAEQAAKDEETRRLKGEKRREMDKRLASLKKDVRAGFDWEEVEKLMEGEYEEEGWGRVMGRLMDNMRDIDDDEDDDDEKPTWDEDIGDAEYDEPDEGHQVNGEVAYEDDVFGDEDFDEGPINMDADFIDEPAPKKSKKERKGKGKHRDDTADGVEDEADADGHLTVVEKADKIKRAAAEYKALDHEDMIGDMPTRFKYARTAPSSFGLTPVEILLATDAELNAIASVKHIAPYRQGGLGMAGKGLGKRVRELKDELRARKWGEENQNQNQSQSSSGAGARARDSGWPRKGGEGSGEGKRPGKRMGKKERMKAKVAAGLAGEMSVEHAGEKRKEAPAKAVGGTPQPPRLIQRYPLPSVYRCMPRHPRPSLLTHLNPFRRAPLFTRVTTLLVLFPLLCVPLLLIWGSILYLDPSSESMRLCLPVSLHRISIAAHKAVSCRPLPAYLANGIHSASTTSTTSAGTSTSTSTSTSATMLDGAKTVYDKVEVEAGKVNGNGEDLPQSGRLADWLMSQKALFLGDAQKGRLEGWTIAMGNEAGDLDTIASSIALSFLSSALQAERYIPLVLTPSSLMSLRPENLLALRLSHTPLSSLLHTESLPVGNSELSSTGAHFALVDSNRLLPQFSGSGQGQVDAIIDHHEDEGLHLNAGVRVIQVPTGSCASLVTRHFMEPWKASLSGPSGPGGSPVPNELATLLLAAILIDTNGLKQGGKATTTDYESASFLYPLSIWGKDQLSTGSSSFTALSSDGNGERPPGLVSAAKQLHDVKFDVTGLSSHDLLIRDYKEYDLPSSSSTFPTLRVGLSTVPMGLKDWLEKETGGWRSLMDEVDGFMVERGLDLCGVLTTFKKKGEGRREVLLVLRTGGAIKDAGVAQRVFDEIVEGMEKAEVLSLAEWKAKGFKDEKELSSGERWGKVWKQVNADATRKQVAPVIRDVVADLD</sequence>
<feature type="compositionally biased region" description="Basic and acidic residues" evidence="6">
    <location>
        <begin position="631"/>
        <end position="650"/>
    </location>
</feature>
<keyword evidence="5" id="KW-0464">Manganese</keyword>
<feature type="region of interest" description="Disordered" evidence="6">
    <location>
        <begin position="463"/>
        <end position="508"/>
    </location>
</feature>
<dbReference type="GO" id="GO:0046872">
    <property type="term" value="F:metal ion binding"/>
    <property type="evidence" value="ECO:0007669"/>
    <property type="project" value="UniProtKB-KW"/>
</dbReference>
<organism evidence="8 9">
    <name type="scientific">Saitozyma podzolica</name>
    <dbReference type="NCBI Taxonomy" id="1890683"/>
    <lineage>
        <taxon>Eukaryota</taxon>
        <taxon>Fungi</taxon>
        <taxon>Dikarya</taxon>
        <taxon>Basidiomycota</taxon>
        <taxon>Agaricomycotina</taxon>
        <taxon>Tremellomycetes</taxon>
        <taxon>Tremellales</taxon>
        <taxon>Trimorphomycetaceae</taxon>
        <taxon>Saitozyma</taxon>
    </lineage>
</organism>
<dbReference type="GO" id="GO:0016462">
    <property type="term" value="F:pyrophosphatase activity"/>
    <property type="evidence" value="ECO:0007669"/>
    <property type="project" value="InterPro"/>
</dbReference>
<evidence type="ECO:0000256" key="1">
    <source>
        <dbReference type="ARBA" id="ARBA00001936"/>
    </source>
</evidence>
<dbReference type="InterPro" id="IPR024626">
    <property type="entry name" value="Kri1-like_C"/>
</dbReference>
<keyword evidence="9" id="KW-1185">Reference proteome</keyword>
<evidence type="ECO:0000313" key="9">
    <source>
        <dbReference type="Proteomes" id="UP000279259"/>
    </source>
</evidence>
<feature type="compositionally biased region" description="Basic and acidic residues" evidence="6">
    <location>
        <begin position="334"/>
        <end position="372"/>
    </location>
</feature>
<evidence type="ECO:0000259" key="7">
    <source>
        <dbReference type="SMART" id="SM01131"/>
    </source>
</evidence>
<evidence type="ECO:0000313" key="8">
    <source>
        <dbReference type="EMBL" id="RSH93217.1"/>
    </source>
</evidence>
<feature type="compositionally biased region" description="Basic and acidic residues" evidence="6">
    <location>
        <begin position="207"/>
        <end position="232"/>
    </location>
</feature>
<feature type="compositionally biased region" description="Basic residues" evidence="6">
    <location>
        <begin position="485"/>
        <end position="496"/>
    </location>
</feature>
<feature type="compositionally biased region" description="Basic residues" evidence="6">
    <location>
        <begin position="651"/>
        <end position="663"/>
    </location>
</feature>
<dbReference type="GO" id="GO:0000447">
    <property type="term" value="P:endonucleolytic cleavage in ITS1 to separate SSU-rRNA from 5.8S rRNA and LSU-rRNA from tricistronic rRNA transcript (SSU-rRNA, 5.8S rRNA, LSU-rRNA)"/>
    <property type="evidence" value="ECO:0007669"/>
    <property type="project" value="TreeGrafter"/>
</dbReference>
<comment type="similarity">
    <text evidence="2">Belongs to the KRI1 family.</text>
</comment>
<evidence type="ECO:0000256" key="2">
    <source>
        <dbReference type="ARBA" id="ARBA00007473"/>
    </source>
</evidence>
<dbReference type="GO" id="GO:0005737">
    <property type="term" value="C:cytoplasm"/>
    <property type="evidence" value="ECO:0007669"/>
    <property type="project" value="InterPro"/>
</dbReference>
<evidence type="ECO:0000256" key="6">
    <source>
        <dbReference type="SAM" id="MobiDB-lite"/>
    </source>
</evidence>
<dbReference type="PANTHER" id="PTHR14490">
    <property type="entry name" value="ZINC FINGER, ZZ TYPE"/>
    <property type="match status" value="1"/>
</dbReference>
<dbReference type="GO" id="GO:0005730">
    <property type="term" value="C:nucleolus"/>
    <property type="evidence" value="ECO:0007669"/>
    <property type="project" value="TreeGrafter"/>
</dbReference>
<dbReference type="GO" id="GO:0030686">
    <property type="term" value="C:90S preribosome"/>
    <property type="evidence" value="ECO:0007669"/>
    <property type="project" value="TreeGrafter"/>
</dbReference>
<dbReference type="Pfam" id="PF01368">
    <property type="entry name" value="DHH"/>
    <property type="match status" value="1"/>
</dbReference>
<dbReference type="InterPro" id="IPR038222">
    <property type="entry name" value="DHHA2_dom_sf"/>
</dbReference>
<comment type="cofactor">
    <cofactor evidence="1">
        <name>Mn(2+)</name>
        <dbReference type="ChEBI" id="CHEBI:29035"/>
    </cofactor>
</comment>
<name>A0A427YQ72_9TREE</name>
<dbReference type="Pfam" id="PF02833">
    <property type="entry name" value="DHHA2"/>
    <property type="match status" value="1"/>
</dbReference>
<accession>A0A427YQ72</accession>
<feature type="region of interest" description="Disordered" evidence="6">
    <location>
        <begin position="609"/>
        <end position="697"/>
    </location>
</feature>
<evidence type="ECO:0000256" key="4">
    <source>
        <dbReference type="ARBA" id="ARBA00022801"/>
    </source>
</evidence>
<evidence type="ECO:0000256" key="3">
    <source>
        <dbReference type="ARBA" id="ARBA00022723"/>
    </source>
</evidence>
<dbReference type="Pfam" id="PF05178">
    <property type="entry name" value="Kri1"/>
    <property type="match status" value="1"/>
</dbReference>
<feature type="region of interest" description="Disordered" evidence="6">
    <location>
        <begin position="417"/>
        <end position="451"/>
    </location>
</feature>
<feature type="compositionally biased region" description="Acidic residues" evidence="6">
    <location>
        <begin position="420"/>
        <end position="446"/>
    </location>
</feature>
<dbReference type="InterPro" id="IPR018034">
    <property type="entry name" value="Kri1"/>
</dbReference>
<dbReference type="Proteomes" id="UP000279259">
    <property type="component" value="Unassembled WGS sequence"/>
</dbReference>
<evidence type="ECO:0000256" key="5">
    <source>
        <dbReference type="ARBA" id="ARBA00023211"/>
    </source>
</evidence>
<dbReference type="Gene3D" id="3.10.310.20">
    <property type="entry name" value="DHHA2 domain"/>
    <property type="match status" value="1"/>
</dbReference>
<dbReference type="OrthoDB" id="374045at2759"/>
<protein>
    <recommendedName>
        <fullName evidence="7">DHHA2 domain-containing protein</fullName>
    </recommendedName>
</protein>